<reference evidence="4 5" key="2">
    <citation type="submission" date="2025-05" db="UniProtKB">
        <authorList>
            <consortium name="RefSeq"/>
        </authorList>
    </citation>
    <scope>IDENTIFICATION</scope>
    <source>
        <tissue evidence="3">Leaf</tissue>
    </source>
</reference>
<proteinExistence type="predicted"/>
<evidence type="ECO:0000313" key="5">
    <source>
        <dbReference type="RefSeq" id="XP_040959278.1"/>
    </source>
</evidence>
<dbReference type="PANTHER" id="PTHR11439">
    <property type="entry name" value="GAG-POL-RELATED RETROTRANSPOSON"/>
    <property type="match status" value="1"/>
</dbReference>
<dbReference type="RefSeq" id="XP_016699788.1">
    <property type="nucleotide sequence ID" value="XM_016844299.1"/>
</dbReference>
<dbReference type="RefSeq" id="XP_040959277.1">
    <property type="nucleotide sequence ID" value="XM_041103343.1"/>
</dbReference>
<evidence type="ECO:0000313" key="4">
    <source>
        <dbReference type="RefSeq" id="XP_040959277.1"/>
    </source>
</evidence>
<evidence type="ECO:0000313" key="7">
    <source>
        <dbReference type="RefSeq" id="XP_040959280.1"/>
    </source>
</evidence>
<reference evidence="2" key="1">
    <citation type="journal article" date="2020" name="Nat. Genet.">
        <title>Genomic diversifications of five Gossypium allopolyploid species and their impact on cotton improvement.</title>
        <authorList>
            <person name="Chen Z.J."/>
            <person name="Sreedasyam A."/>
            <person name="Ando A."/>
            <person name="Song Q."/>
            <person name="De Santiago L.M."/>
            <person name="Hulse-Kemp A.M."/>
            <person name="Ding M."/>
            <person name="Ye W."/>
            <person name="Kirkbride R.C."/>
            <person name="Jenkins J."/>
            <person name="Plott C."/>
            <person name="Lovell J."/>
            <person name="Lin Y.M."/>
            <person name="Vaughn R."/>
            <person name="Liu B."/>
            <person name="Simpson S."/>
            <person name="Scheffler B.E."/>
            <person name="Wen L."/>
            <person name="Saski C.A."/>
            <person name="Grover C.E."/>
            <person name="Hu G."/>
            <person name="Conover J.L."/>
            <person name="Carlson J.W."/>
            <person name="Shu S."/>
            <person name="Boston L.B."/>
            <person name="Williams M."/>
            <person name="Peterson D.G."/>
            <person name="McGee K."/>
            <person name="Jones D.C."/>
            <person name="Wendel J.F."/>
            <person name="Stelly D.M."/>
            <person name="Grimwood J."/>
            <person name="Schmutz J."/>
        </authorList>
    </citation>
    <scope>NUCLEOTIDE SEQUENCE [LARGE SCALE GENOMIC DNA]</scope>
    <source>
        <strain evidence="2">cv. TM-1</strain>
    </source>
</reference>
<gene>
    <name evidence="3 4 5 6 7 8 9" type="primary">LOC107915146</name>
</gene>
<dbReference type="PANTHER" id="PTHR11439:SF455">
    <property type="entry name" value="RLK (RECEPTOR-LIKE PROTEIN KINASE) 8, PUTATIVE-RELATED"/>
    <property type="match status" value="1"/>
</dbReference>
<dbReference type="InterPro" id="IPR043502">
    <property type="entry name" value="DNA/RNA_pol_sf"/>
</dbReference>
<protein>
    <submittedName>
        <fullName evidence="3">Uncharacterized mitochondrial protein AtMg00810-like isoform X1</fullName>
    </submittedName>
    <submittedName>
        <fullName evidence="4 5">Uncharacterized protein isoform X1</fullName>
    </submittedName>
</protein>
<dbReference type="RefSeq" id="XP_040959282.1">
    <property type="nucleotide sequence ID" value="XM_041103348.1"/>
</dbReference>
<dbReference type="KEGG" id="ghi:107915146"/>
<accession>A0A1U8KBC9</accession>
<evidence type="ECO:0000313" key="6">
    <source>
        <dbReference type="RefSeq" id="XP_040959279.1"/>
    </source>
</evidence>
<dbReference type="GeneID" id="107915146"/>
<feature type="domain" description="Reverse transcriptase Ty1/copia-type" evidence="1">
    <location>
        <begin position="1"/>
        <end position="149"/>
    </location>
</feature>
<dbReference type="SUPFAM" id="SSF56672">
    <property type="entry name" value="DNA/RNA polymerases"/>
    <property type="match status" value="1"/>
</dbReference>
<dbReference type="CDD" id="cd09272">
    <property type="entry name" value="RNase_HI_RT_Ty1"/>
    <property type="match status" value="1"/>
</dbReference>
<keyword evidence="2" id="KW-1185">Reference proteome</keyword>
<dbReference type="RefSeq" id="XP_040959280.1">
    <property type="nucleotide sequence ID" value="XM_041103346.1"/>
</dbReference>
<dbReference type="RefSeq" id="XP_040959278.1">
    <property type="nucleotide sequence ID" value="XM_041103344.1"/>
</dbReference>
<evidence type="ECO:0000313" key="2">
    <source>
        <dbReference type="Proteomes" id="UP000818029"/>
    </source>
</evidence>
<organism evidence="2 7">
    <name type="scientific">Gossypium hirsutum</name>
    <name type="common">Upland cotton</name>
    <name type="synonym">Gossypium mexicanum</name>
    <dbReference type="NCBI Taxonomy" id="3635"/>
    <lineage>
        <taxon>Eukaryota</taxon>
        <taxon>Viridiplantae</taxon>
        <taxon>Streptophyta</taxon>
        <taxon>Embryophyta</taxon>
        <taxon>Tracheophyta</taxon>
        <taxon>Spermatophyta</taxon>
        <taxon>Magnoliopsida</taxon>
        <taxon>eudicotyledons</taxon>
        <taxon>Gunneridae</taxon>
        <taxon>Pentapetalae</taxon>
        <taxon>rosids</taxon>
        <taxon>malvids</taxon>
        <taxon>Malvales</taxon>
        <taxon>Malvaceae</taxon>
        <taxon>Malvoideae</taxon>
        <taxon>Gossypium</taxon>
    </lineage>
</organism>
<dbReference type="AlphaFoldDB" id="A0A1U8KBC9"/>
<dbReference type="RefSeq" id="XP_040959279.1">
    <property type="nucleotide sequence ID" value="XM_041103345.1"/>
</dbReference>
<sequence>MTQPPSFENFNDNGTQLVCKLKKAIYGLRQAPRVWFNTFHSFLIGKLGFQPSKTDSSLFVWLSSCSKLYLMAYVDDIVITGSSPSEISNVVQQLHAEFFLKDLGNLNFFLGIEVTRNSSSLVLTQHKFITDLLSTAGLLGASLAPTPMVESPLLSSTDGSPFPDGHLYRSIVGSLQYICLTRPDLCCCVNKLSQYMNNPLATHWKVVKHVLRYLIGTLHHGLCITPGDPILVPFSDADWVSSIEDRHSTSSFCILFGPTPVAWSAKKQSIVSRSSSEAEYRSLANCVSELIGLQHLLEELGVKTSHTPIVWCDNSVVVSVTTNPTHHARMKHVDIDLHFVREKVLAGQLSVNYVPSADQLADIFTKPIPLRNFSHFSNQLYLVDSIKFAT</sequence>
<evidence type="ECO:0000259" key="1">
    <source>
        <dbReference type="Pfam" id="PF07727"/>
    </source>
</evidence>
<evidence type="ECO:0000313" key="3">
    <source>
        <dbReference type="RefSeq" id="XP_016699788.1"/>
    </source>
</evidence>
<dbReference type="InterPro" id="IPR013103">
    <property type="entry name" value="RVT_2"/>
</dbReference>
<evidence type="ECO:0000313" key="9">
    <source>
        <dbReference type="RefSeq" id="XP_040959282.1"/>
    </source>
</evidence>
<evidence type="ECO:0000313" key="8">
    <source>
        <dbReference type="RefSeq" id="XP_040959281.1"/>
    </source>
</evidence>
<dbReference type="PaxDb" id="3635-A0A1U8KBC9"/>
<dbReference type="STRING" id="3635.A0A1U8KBC9"/>
<dbReference type="Pfam" id="PF07727">
    <property type="entry name" value="RVT_2"/>
    <property type="match status" value="1"/>
</dbReference>
<dbReference type="RefSeq" id="XP_040959281.1">
    <property type="nucleotide sequence ID" value="XM_041103347.1"/>
</dbReference>
<dbReference type="Proteomes" id="UP000818029">
    <property type="component" value="Chromosome D10"/>
</dbReference>
<name>A0A1U8KBC9_GOSHI</name>